<evidence type="ECO:0000313" key="6">
    <source>
        <dbReference type="EMBL" id="MBB2995528.1"/>
    </source>
</evidence>
<protein>
    <submittedName>
        <fullName evidence="6">DNA-binding GntR family transcriptional regulator</fullName>
    </submittedName>
</protein>
<dbReference type="GO" id="GO:0003700">
    <property type="term" value="F:DNA-binding transcription factor activity"/>
    <property type="evidence" value="ECO:0007669"/>
    <property type="project" value="InterPro"/>
</dbReference>
<keyword evidence="3" id="KW-0804">Transcription</keyword>
<dbReference type="Proteomes" id="UP000523000">
    <property type="component" value="Unassembled WGS sequence"/>
</dbReference>
<dbReference type="Pfam" id="PF07729">
    <property type="entry name" value="FCD"/>
    <property type="match status" value="1"/>
</dbReference>
<dbReference type="InterPro" id="IPR011711">
    <property type="entry name" value="GntR_C"/>
</dbReference>
<dbReference type="CDD" id="cd07377">
    <property type="entry name" value="WHTH_GntR"/>
    <property type="match status" value="1"/>
</dbReference>
<dbReference type="InterPro" id="IPR008920">
    <property type="entry name" value="TF_FadR/GntR_C"/>
</dbReference>
<organism evidence="6 7">
    <name type="scientific">Paeniglutamicibacter cryotolerans</name>
    <dbReference type="NCBI Taxonomy" id="670079"/>
    <lineage>
        <taxon>Bacteria</taxon>
        <taxon>Bacillati</taxon>
        <taxon>Actinomycetota</taxon>
        <taxon>Actinomycetes</taxon>
        <taxon>Micrococcales</taxon>
        <taxon>Micrococcaceae</taxon>
        <taxon>Paeniglutamicibacter</taxon>
    </lineage>
</organism>
<evidence type="ECO:0000256" key="2">
    <source>
        <dbReference type="ARBA" id="ARBA00023125"/>
    </source>
</evidence>
<dbReference type="GO" id="GO:0003677">
    <property type="term" value="F:DNA binding"/>
    <property type="evidence" value="ECO:0007669"/>
    <property type="project" value="UniProtKB-KW"/>
</dbReference>
<dbReference type="Pfam" id="PF00392">
    <property type="entry name" value="GntR"/>
    <property type="match status" value="1"/>
</dbReference>
<gene>
    <name evidence="6" type="ORF">E9229_001719</name>
</gene>
<dbReference type="PANTHER" id="PTHR43537:SF5">
    <property type="entry name" value="UXU OPERON TRANSCRIPTIONAL REGULATOR"/>
    <property type="match status" value="1"/>
</dbReference>
<dbReference type="InterPro" id="IPR036390">
    <property type="entry name" value="WH_DNA-bd_sf"/>
</dbReference>
<dbReference type="InterPro" id="IPR036388">
    <property type="entry name" value="WH-like_DNA-bd_sf"/>
</dbReference>
<dbReference type="SUPFAM" id="SSF48008">
    <property type="entry name" value="GntR ligand-binding domain-like"/>
    <property type="match status" value="1"/>
</dbReference>
<dbReference type="SMART" id="SM00345">
    <property type="entry name" value="HTH_GNTR"/>
    <property type="match status" value="1"/>
</dbReference>
<keyword evidence="7" id="KW-1185">Reference proteome</keyword>
<name>A0A839QGQ2_9MICC</name>
<dbReference type="EMBL" id="JACHVS010000001">
    <property type="protein sequence ID" value="MBB2995528.1"/>
    <property type="molecule type" value="Genomic_DNA"/>
</dbReference>
<dbReference type="InterPro" id="IPR000524">
    <property type="entry name" value="Tscrpt_reg_HTH_GntR"/>
</dbReference>
<feature type="region of interest" description="Disordered" evidence="4">
    <location>
        <begin position="1"/>
        <end position="20"/>
    </location>
</feature>
<dbReference type="Gene3D" id="1.20.120.530">
    <property type="entry name" value="GntR ligand-binding domain-like"/>
    <property type="match status" value="1"/>
</dbReference>
<evidence type="ECO:0000259" key="5">
    <source>
        <dbReference type="PROSITE" id="PS50949"/>
    </source>
</evidence>
<evidence type="ECO:0000313" key="7">
    <source>
        <dbReference type="Proteomes" id="UP000523000"/>
    </source>
</evidence>
<dbReference type="PANTHER" id="PTHR43537">
    <property type="entry name" value="TRANSCRIPTIONAL REGULATOR, GNTR FAMILY"/>
    <property type="match status" value="1"/>
</dbReference>
<accession>A0A839QGQ2</accession>
<reference evidence="6 7" key="1">
    <citation type="submission" date="2020-08" db="EMBL/GenBank/DDBJ databases">
        <title>Sequencing the genomes of 1000 actinobacteria strains.</title>
        <authorList>
            <person name="Klenk H.-P."/>
        </authorList>
    </citation>
    <scope>NUCLEOTIDE SEQUENCE [LARGE SCALE GENOMIC DNA]</scope>
    <source>
        <strain evidence="6 7">DSM 22826</strain>
    </source>
</reference>
<evidence type="ECO:0000256" key="3">
    <source>
        <dbReference type="ARBA" id="ARBA00023163"/>
    </source>
</evidence>
<evidence type="ECO:0000256" key="1">
    <source>
        <dbReference type="ARBA" id="ARBA00023015"/>
    </source>
</evidence>
<feature type="domain" description="HTH gntR-type" evidence="5">
    <location>
        <begin position="20"/>
        <end position="87"/>
    </location>
</feature>
<keyword evidence="2 6" id="KW-0238">DNA-binding</keyword>
<dbReference type="AlphaFoldDB" id="A0A839QGQ2"/>
<dbReference type="SMART" id="SM00895">
    <property type="entry name" value="FCD"/>
    <property type="match status" value="1"/>
</dbReference>
<proteinExistence type="predicted"/>
<dbReference type="Gene3D" id="1.10.10.10">
    <property type="entry name" value="Winged helix-like DNA-binding domain superfamily/Winged helix DNA-binding domain"/>
    <property type="match status" value="1"/>
</dbReference>
<evidence type="ECO:0000256" key="4">
    <source>
        <dbReference type="SAM" id="MobiDB-lite"/>
    </source>
</evidence>
<comment type="caution">
    <text evidence="6">The sequence shown here is derived from an EMBL/GenBank/DDBJ whole genome shotgun (WGS) entry which is preliminary data.</text>
</comment>
<sequence>MMVPSTTAGGAMAPQGTGRESASERVRALIRTQILTAVLRPGEIVFEAGLALQYGLSKTPVREALQMLTVEGLVTVLPRRGYMVRTLSFNDVRDVMELRLILEPALVASAARNATDALARDLRALLERQFDLDLPLADRLQAASEFHVACVRASRNDRAASLVRILSDEVNRLHHLMPLVEVHVASQAERDAHEAIFDAVTRGDAAAAQEHMRAHLLEANAAMVAAFSGATVSPGA</sequence>
<dbReference type="SUPFAM" id="SSF46785">
    <property type="entry name" value="Winged helix' DNA-binding domain"/>
    <property type="match status" value="1"/>
</dbReference>
<keyword evidence="1" id="KW-0805">Transcription regulation</keyword>
<dbReference type="RefSeq" id="WP_183510776.1">
    <property type="nucleotide sequence ID" value="NZ_BAABGK010000110.1"/>
</dbReference>
<dbReference type="PROSITE" id="PS50949">
    <property type="entry name" value="HTH_GNTR"/>
    <property type="match status" value="1"/>
</dbReference>